<comment type="caution">
    <text evidence="2">The sequence shown here is derived from an EMBL/GenBank/DDBJ whole genome shotgun (WGS) entry which is preliminary data.</text>
</comment>
<accession>A0ABT3FMA5</accession>
<proteinExistence type="predicted"/>
<feature type="signal peptide" evidence="1">
    <location>
        <begin position="1"/>
        <end position="24"/>
    </location>
</feature>
<evidence type="ECO:0000256" key="1">
    <source>
        <dbReference type="SAM" id="SignalP"/>
    </source>
</evidence>
<dbReference type="EMBL" id="JAPDDS010000004">
    <property type="protein sequence ID" value="MCW1884693.1"/>
    <property type="molecule type" value="Genomic_DNA"/>
</dbReference>
<dbReference type="SUPFAM" id="SSF82171">
    <property type="entry name" value="DPP6 N-terminal domain-like"/>
    <property type="match status" value="1"/>
</dbReference>
<name>A0ABT3FMA5_9BACT</name>
<keyword evidence="1" id="KW-0732">Signal</keyword>
<gene>
    <name evidence="2" type="ORF">OKA04_08125</name>
</gene>
<organism evidence="2 3">
    <name type="scientific">Luteolibacter flavescens</name>
    <dbReference type="NCBI Taxonomy" id="1859460"/>
    <lineage>
        <taxon>Bacteria</taxon>
        <taxon>Pseudomonadati</taxon>
        <taxon>Verrucomicrobiota</taxon>
        <taxon>Verrucomicrobiia</taxon>
        <taxon>Verrucomicrobiales</taxon>
        <taxon>Verrucomicrobiaceae</taxon>
        <taxon>Luteolibacter</taxon>
    </lineage>
</organism>
<sequence>MNCASRLIPIPLLSLLGGAFIAQAQVQAQAQAQVQTPQLVRDINPATTRQPRWVQPPVVAGTKAYFTAWTRETGHEIWVTDRTAAGTRVLKDIFPGMSGSNPTSLMAAGSRIFFLADDGTHGIEPWISDGTAAGTRMVGHSFPGMLYGNLRLLGTSASRVWFSYPTSTGNSIWSSDGTPEGTIELNAPEEGSGRRFQLPSEITAIGETAYFSVNDRPSELWRSDGTVAGTHPIHSFVGPSQDHVDVLEITTWGSHLYLITRTNRRSSLWKSDGTEGGTVQIPRDTHSDSWAMLENLKVAAEDKFFFIGLPEEGAEKTWRYGDGTLDGSVRFLGDGPPMGSLDGTVFNGILYFTREDPQAGYELWRSDGSLARTYRLADLDPGIRNSLPGGFTPSGPWLYFSADTRKSGREIWRTDGTEKGTRLVHETARGNGTTLPHKFTPDHDGNLYFLGGIQSPGDDLWFLDGKKRKARQLTTPGSNGVSGVTGGAGTVRGSYLFTADDGKKGNTLWISNGTKNGTKTLIKPNSRSPLHDVGNFTAFGSQTLFTASGNNRAAQVWITNGTTGGTRPLTNFTDSRSNANIVTNGVIACFTSWDSVYNRLWTTSGTPATTLQLRQPNGDPFNVYPGTLHLDGNTLYFISISPTYRHELWRTDGTLAGTVRLKDGFPGYRFTNLAQAGDRIFFAVQGNSPAQFWSTDGTPAGTAPFPVDVPPNTFFEVKTTIPFGSGFLFIAGESENGNRWWYSDGTTAGTRRISPSFIDSGADQPGDISRAMLGGKLIFAVGDIPHGRELWSTDGTPEGTALIADINPGPASSNPTHFTLAGDRVYFVADDLTNGRELWVTDGTAEGTRLAAETLRGPTSSSPGGLQVAGNRLLFSSESLHQGVELHSINLPVASPARILAMATSSLSTGEAATLPAEDSELLNHAFNLPAGTTATTPLLPGTGTSGYPSFTRPGGVFRVEYLRRTDGLLRYTAKYSTTLQPGSFLPMTGTETITGIDALWERVVIEQAIDPDTPRLFGILEVTPR</sequence>
<dbReference type="Proteomes" id="UP001207930">
    <property type="component" value="Unassembled WGS sequence"/>
</dbReference>
<evidence type="ECO:0000313" key="2">
    <source>
        <dbReference type="EMBL" id="MCW1884693.1"/>
    </source>
</evidence>
<evidence type="ECO:0008006" key="4">
    <source>
        <dbReference type="Google" id="ProtNLM"/>
    </source>
</evidence>
<dbReference type="RefSeq" id="WP_264500653.1">
    <property type="nucleotide sequence ID" value="NZ_JAPDDS010000004.1"/>
</dbReference>
<protein>
    <recommendedName>
        <fullName evidence="4">ELWxxDGT repeat-containing protein</fullName>
    </recommendedName>
</protein>
<reference evidence="2 3" key="1">
    <citation type="submission" date="2022-10" db="EMBL/GenBank/DDBJ databases">
        <title>Luteolibacter flavescens strain MCCC 1K03193, whole genome shotgun sequencing project.</title>
        <authorList>
            <person name="Zhao G."/>
            <person name="Shen L."/>
        </authorList>
    </citation>
    <scope>NUCLEOTIDE SEQUENCE [LARGE SCALE GENOMIC DNA]</scope>
    <source>
        <strain evidence="2 3">MCCC 1K03193</strain>
    </source>
</reference>
<keyword evidence="3" id="KW-1185">Reference proteome</keyword>
<evidence type="ECO:0000313" key="3">
    <source>
        <dbReference type="Proteomes" id="UP001207930"/>
    </source>
</evidence>
<feature type="chain" id="PRO_5045488941" description="ELWxxDGT repeat-containing protein" evidence="1">
    <location>
        <begin position="25"/>
        <end position="1026"/>
    </location>
</feature>